<name>A0A6A0AI81_HAELA</name>
<evidence type="ECO:0000313" key="2">
    <source>
        <dbReference type="EMBL" id="GFH32619.1"/>
    </source>
</evidence>
<keyword evidence="3" id="KW-1185">Reference proteome</keyword>
<organism evidence="2 3">
    <name type="scientific">Haematococcus lacustris</name>
    <name type="common">Green alga</name>
    <name type="synonym">Haematococcus pluvialis</name>
    <dbReference type="NCBI Taxonomy" id="44745"/>
    <lineage>
        <taxon>Eukaryota</taxon>
        <taxon>Viridiplantae</taxon>
        <taxon>Chlorophyta</taxon>
        <taxon>core chlorophytes</taxon>
        <taxon>Chlorophyceae</taxon>
        <taxon>CS clade</taxon>
        <taxon>Chlamydomonadales</taxon>
        <taxon>Haematococcaceae</taxon>
        <taxon>Haematococcus</taxon>
    </lineage>
</organism>
<dbReference type="EMBL" id="BLLF01006876">
    <property type="protein sequence ID" value="GFH32619.1"/>
    <property type="molecule type" value="Genomic_DNA"/>
</dbReference>
<comment type="caution">
    <text evidence="2">The sequence shown here is derived from an EMBL/GenBank/DDBJ whole genome shotgun (WGS) entry which is preliminary data.</text>
</comment>
<reference evidence="2 3" key="1">
    <citation type="submission" date="2020-02" db="EMBL/GenBank/DDBJ databases">
        <title>Draft genome sequence of Haematococcus lacustris strain NIES-144.</title>
        <authorList>
            <person name="Morimoto D."/>
            <person name="Nakagawa S."/>
            <person name="Yoshida T."/>
            <person name="Sawayama S."/>
        </authorList>
    </citation>
    <scope>NUCLEOTIDE SEQUENCE [LARGE SCALE GENOMIC DNA]</scope>
    <source>
        <strain evidence="2 3">NIES-144</strain>
    </source>
</reference>
<dbReference type="AlphaFoldDB" id="A0A6A0AI81"/>
<dbReference type="Proteomes" id="UP000485058">
    <property type="component" value="Unassembled WGS sequence"/>
</dbReference>
<gene>
    <name evidence="2" type="ORF">HaLaN_31866</name>
</gene>
<accession>A0A6A0AI81</accession>
<feature type="region of interest" description="Disordered" evidence="1">
    <location>
        <begin position="1"/>
        <end position="20"/>
    </location>
</feature>
<protein>
    <submittedName>
        <fullName evidence="2">Uncharacterized protein</fullName>
    </submittedName>
</protein>
<feature type="compositionally biased region" description="Low complexity" evidence="1">
    <location>
        <begin position="10"/>
        <end position="20"/>
    </location>
</feature>
<proteinExistence type="predicted"/>
<evidence type="ECO:0000313" key="3">
    <source>
        <dbReference type="Proteomes" id="UP000485058"/>
    </source>
</evidence>
<evidence type="ECO:0000256" key="1">
    <source>
        <dbReference type="SAM" id="MobiDB-lite"/>
    </source>
</evidence>
<sequence>MLLAAVANGSSKPSSPPSTSVLQCDMVGERGRWAFAHTCFRGSTPRGKRSKPWPCHAVGKKLVGATAHMKASQNKAVRIGAELVALERLYGQQTAVVSVALAAPASSTAAPNAHGGATHQSEASGLLGLMCTCAGAGGGAGRSGCVVPGITWIPP</sequence>